<organism evidence="1 2">
    <name type="scientific">Psychroserpens algicola</name>
    <dbReference type="NCBI Taxonomy" id="1719034"/>
    <lineage>
        <taxon>Bacteria</taxon>
        <taxon>Pseudomonadati</taxon>
        <taxon>Bacteroidota</taxon>
        <taxon>Flavobacteriia</taxon>
        <taxon>Flavobacteriales</taxon>
        <taxon>Flavobacteriaceae</taxon>
        <taxon>Psychroserpens</taxon>
    </lineage>
</organism>
<evidence type="ECO:0000313" key="2">
    <source>
        <dbReference type="Proteomes" id="UP001203687"/>
    </source>
</evidence>
<comment type="caution">
    <text evidence="1">The sequence shown here is derived from an EMBL/GenBank/DDBJ whole genome shotgun (WGS) entry which is preliminary data.</text>
</comment>
<protein>
    <submittedName>
        <fullName evidence="1">Uncharacterized protein</fullName>
    </submittedName>
</protein>
<sequence>MAVSPLTESSMVSFYIISNGVEIQNTIEISAIEIEQNTNAQHKAFITVNDGHQNHDKFEVTDSKTFQLDNLIEIKLGYDSKVTRVFKGLISSRFISGDTTGNLHLNIICNTRTSTNVLKKPIEQDWNKAPVLKLTFGKDVMNYELLIHEDNSNQIEGFVSFVGFANTNVNDTLQLEGFGNTFSSTYIISKVIHHVADGDWITTAFITGKIQ</sequence>
<dbReference type="Proteomes" id="UP001203687">
    <property type="component" value="Unassembled WGS sequence"/>
</dbReference>
<dbReference type="EMBL" id="JALPQF010000002">
    <property type="protein sequence ID" value="MCK8479664.1"/>
    <property type="molecule type" value="Genomic_DNA"/>
</dbReference>
<gene>
    <name evidence="1" type="ORF">MUY34_03470</name>
</gene>
<name>A0ABT0H6L7_9FLAO</name>
<evidence type="ECO:0000313" key="1">
    <source>
        <dbReference type="EMBL" id="MCK8479664.1"/>
    </source>
</evidence>
<dbReference type="RefSeq" id="WP_248411935.1">
    <property type="nucleotide sequence ID" value="NZ_JALPQF010000002.1"/>
</dbReference>
<reference evidence="1" key="1">
    <citation type="submission" date="2022-04" db="EMBL/GenBank/DDBJ databases">
        <authorList>
            <person name="Ren T."/>
        </authorList>
    </citation>
    <scope>NUCLEOTIDE SEQUENCE</scope>
    <source>
        <strain evidence="1">F63249</strain>
    </source>
</reference>
<accession>A0ABT0H6L7</accession>
<keyword evidence="2" id="KW-1185">Reference proteome</keyword>
<proteinExistence type="predicted"/>